<dbReference type="InterPro" id="IPR050515">
    <property type="entry name" value="Beta-lactam/transpept"/>
</dbReference>
<feature type="domain" description="Penicillin binding protein A dimerisation" evidence="3">
    <location>
        <begin position="54"/>
        <end position="134"/>
    </location>
</feature>
<dbReference type="AlphaFoldDB" id="A0A1G5LA15"/>
<dbReference type="STRING" id="1120976.SAMN03080606_04189"/>
<dbReference type="GO" id="GO:0008658">
    <property type="term" value="F:penicillin binding"/>
    <property type="evidence" value="ECO:0007669"/>
    <property type="project" value="InterPro"/>
</dbReference>
<dbReference type="EMBL" id="FMUS01000043">
    <property type="protein sequence ID" value="SCZ09291.1"/>
    <property type="molecule type" value="Genomic_DNA"/>
</dbReference>
<dbReference type="GO" id="GO:0005886">
    <property type="term" value="C:plasma membrane"/>
    <property type="evidence" value="ECO:0007669"/>
    <property type="project" value="TreeGrafter"/>
</dbReference>
<keyword evidence="1" id="KW-1133">Transmembrane helix</keyword>
<keyword evidence="5" id="KW-1185">Reference proteome</keyword>
<dbReference type="Pfam" id="PF21922">
    <property type="entry name" value="PBP_dimer_2"/>
    <property type="match status" value="1"/>
</dbReference>
<keyword evidence="1" id="KW-0472">Membrane</keyword>
<protein>
    <submittedName>
        <fullName evidence="4">Peptidoglycan glycosyltransferase</fullName>
    </submittedName>
</protein>
<sequence length="468" mass="51275">MNSHRKIIHLIVLTCILFLSLIIFLTYFQAFRAQTIVRNPYNRRLWEREEQTVRGNIYDRNGVILAETLINEGQITRTYPQNRLYSHIVGYSHRQYGRSGLEAQYNDDLLGYTSEGAVARIRDRITGEMYKGNHLYLTLNHQIQQKAEELLRGKTGSIVALNPSTGEVLALVSKPDFNPNRLIEDWTSLVDNPQSPLLNRGTSGLYPPGSTYKVVITSAVLEAGNIDADYDCVGSINVDGYILTDLGGRGHGPVDLWGSLMVSCNTNFAKMALELGDAKIREISRRFKMAGNLNADFNIQGSRFPYGQTMTETEIAAVAIGQGKLLVTPIHMALIAATIANEGYMVEPRIIKEIVSPEGRTVGQITINQESIISPDDANLIKQIMQAAVDDGTGRNAQIAGIKVAGKTGTAENPQGESHAWFIAFAPVDDPQIAVAVLLENEGATGGAAAAPIARELIREALKRGVLD</sequence>
<dbReference type="GO" id="GO:0071555">
    <property type="term" value="P:cell wall organization"/>
    <property type="evidence" value="ECO:0007669"/>
    <property type="project" value="TreeGrafter"/>
</dbReference>
<dbReference type="InterPro" id="IPR036138">
    <property type="entry name" value="PBP_dimer_sf"/>
</dbReference>
<dbReference type="InterPro" id="IPR054120">
    <property type="entry name" value="PBPA_dimer"/>
</dbReference>
<evidence type="ECO:0000259" key="3">
    <source>
        <dbReference type="Pfam" id="PF21922"/>
    </source>
</evidence>
<proteinExistence type="predicted"/>
<dbReference type="InterPro" id="IPR001460">
    <property type="entry name" value="PCN-bd_Tpept"/>
</dbReference>
<dbReference type="Gene3D" id="3.40.710.10">
    <property type="entry name" value="DD-peptidase/beta-lactamase superfamily"/>
    <property type="match status" value="1"/>
</dbReference>
<dbReference type="GO" id="GO:0016740">
    <property type="term" value="F:transferase activity"/>
    <property type="evidence" value="ECO:0007669"/>
    <property type="project" value="UniProtKB-KW"/>
</dbReference>
<dbReference type="OrthoDB" id="9766847at2"/>
<dbReference type="GO" id="GO:0071972">
    <property type="term" value="F:peptidoglycan L,D-transpeptidase activity"/>
    <property type="evidence" value="ECO:0007669"/>
    <property type="project" value="TreeGrafter"/>
</dbReference>
<dbReference type="PANTHER" id="PTHR30627:SF24">
    <property type="entry name" value="PENICILLIN-BINDING PROTEIN 4B"/>
    <property type="match status" value="1"/>
</dbReference>
<organism evidence="4 5">
    <name type="scientific">Alkaliphilus peptidifermentans DSM 18978</name>
    <dbReference type="NCBI Taxonomy" id="1120976"/>
    <lineage>
        <taxon>Bacteria</taxon>
        <taxon>Bacillati</taxon>
        <taxon>Bacillota</taxon>
        <taxon>Clostridia</taxon>
        <taxon>Peptostreptococcales</taxon>
        <taxon>Natronincolaceae</taxon>
        <taxon>Alkaliphilus</taxon>
    </lineage>
</organism>
<evidence type="ECO:0000313" key="4">
    <source>
        <dbReference type="EMBL" id="SCZ09291.1"/>
    </source>
</evidence>
<evidence type="ECO:0000259" key="2">
    <source>
        <dbReference type="Pfam" id="PF00905"/>
    </source>
</evidence>
<dbReference type="SUPFAM" id="SSF56519">
    <property type="entry name" value="Penicillin binding protein dimerisation domain"/>
    <property type="match status" value="1"/>
</dbReference>
<dbReference type="RefSeq" id="WP_091547495.1">
    <property type="nucleotide sequence ID" value="NZ_FMUS01000043.1"/>
</dbReference>
<dbReference type="SUPFAM" id="SSF56601">
    <property type="entry name" value="beta-lactamase/transpeptidase-like"/>
    <property type="match status" value="1"/>
</dbReference>
<gene>
    <name evidence="4" type="ORF">SAMN03080606_04189</name>
</gene>
<feature type="transmembrane region" description="Helical" evidence="1">
    <location>
        <begin position="7"/>
        <end position="28"/>
    </location>
</feature>
<evidence type="ECO:0000256" key="1">
    <source>
        <dbReference type="SAM" id="Phobius"/>
    </source>
</evidence>
<dbReference type="Proteomes" id="UP000198636">
    <property type="component" value="Unassembled WGS sequence"/>
</dbReference>
<feature type="domain" description="Penicillin-binding protein transpeptidase" evidence="2">
    <location>
        <begin position="156"/>
        <end position="458"/>
    </location>
</feature>
<evidence type="ECO:0000313" key="5">
    <source>
        <dbReference type="Proteomes" id="UP000198636"/>
    </source>
</evidence>
<accession>A0A1G5LA15</accession>
<dbReference type="InterPro" id="IPR012338">
    <property type="entry name" value="Beta-lactam/transpept-like"/>
</dbReference>
<keyword evidence="1" id="KW-0812">Transmembrane</keyword>
<dbReference type="Pfam" id="PF00905">
    <property type="entry name" value="Transpeptidase"/>
    <property type="match status" value="1"/>
</dbReference>
<dbReference type="PANTHER" id="PTHR30627">
    <property type="entry name" value="PEPTIDOGLYCAN D,D-TRANSPEPTIDASE"/>
    <property type="match status" value="1"/>
</dbReference>
<name>A0A1G5LA15_9FIRM</name>
<reference evidence="4 5" key="1">
    <citation type="submission" date="2016-10" db="EMBL/GenBank/DDBJ databases">
        <authorList>
            <person name="de Groot N.N."/>
        </authorList>
    </citation>
    <scope>NUCLEOTIDE SEQUENCE [LARGE SCALE GENOMIC DNA]</scope>
    <source>
        <strain evidence="4 5">DSM 18978</strain>
    </source>
</reference>
<keyword evidence="4" id="KW-0808">Transferase</keyword>
<dbReference type="Gene3D" id="3.90.1310.10">
    <property type="entry name" value="Penicillin-binding protein 2a (Domain 2)"/>
    <property type="match status" value="1"/>
</dbReference>